<sequence>MFTSHLFTPEINDVRFNIRVLGMTDSYFIYIGQSECEIFDSLALAMKVPSNNEVVKTTIIESGDSTAEDIAFKLTKKLGKPVYLSCSGIEDRLVIQPGVINYIFNEVVPKLT</sequence>
<dbReference type="PANTHER" id="PTHR33559:SF1">
    <property type="entry name" value="PROTEASOME ASSEMBLY CHAPERONE 4"/>
    <property type="match status" value="1"/>
</dbReference>
<dbReference type="GO" id="GO:0043248">
    <property type="term" value="P:proteasome assembly"/>
    <property type="evidence" value="ECO:0007669"/>
    <property type="project" value="InterPro"/>
</dbReference>
<evidence type="ECO:0000313" key="1">
    <source>
        <dbReference type="EMBL" id="SSX00274.1"/>
    </source>
</evidence>
<reference evidence="1" key="1">
    <citation type="submission" date="2018-04" db="EMBL/GenBank/DDBJ databases">
        <authorList>
            <person name="Go L.Y."/>
            <person name="Mitchell J.A."/>
        </authorList>
    </citation>
    <scope>NUCLEOTIDE SEQUENCE</scope>
    <source>
        <tissue evidence="1">Whole organism</tissue>
    </source>
</reference>
<gene>
    <name evidence="1" type="primary">CSON002121</name>
</gene>
<accession>A0A336K5L8</accession>
<name>A0A336K5L8_CULSO</name>
<reference evidence="2" key="2">
    <citation type="submission" date="2018-07" db="EMBL/GenBank/DDBJ databases">
        <authorList>
            <person name="Quirk P.G."/>
            <person name="Krulwich T.A."/>
        </authorList>
    </citation>
    <scope>NUCLEOTIDE SEQUENCE</scope>
</reference>
<protein>
    <submittedName>
        <fullName evidence="1">CSON002121 protein</fullName>
    </submittedName>
</protein>
<dbReference type="EMBL" id="UFQS01000134">
    <property type="protein sequence ID" value="SSX00274.1"/>
    <property type="molecule type" value="Genomic_DNA"/>
</dbReference>
<proteinExistence type="predicted"/>
<dbReference type="AlphaFoldDB" id="A0A336K5L8"/>
<dbReference type="InterPro" id="IPR032157">
    <property type="entry name" value="PAC4"/>
</dbReference>
<dbReference type="Pfam" id="PF16093">
    <property type="entry name" value="PAC4"/>
    <property type="match status" value="1"/>
</dbReference>
<dbReference type="EMBL" id="UFQT01000134">
    <property type="protein sequence ID" value="SSX20654.1"/>
    <property type="molecule type" value="Genomic_DNA"/>
</dbReference>
<evidence type="ECO:0000313" key="2">
    <source>
        <dbReference type="EMBL" id="SSX20654.1"/>
    </source>
</evidence>
<dbReference type="OMA" id="KSSPECF"/>
<dbReference type="PANTHER" id="PTHR33559">
    <property type="entry name" value="PROTEASOME ASSEMBLY CHAPERONE 4"/>
    <property type="match status" value="1"/>
</dbReference>
<dbReference type="VEuPathDB" id="VectorBase:CSON002121"/>
<organism evidence="1">
    <name type="scientific">Culicoides sonorensis</name>
    <name type="common">Biting midge</name>
    <dbReference type="NCBI Taxonomy" id="179676"/>
    <lineage>
        <taxon>Eukaryota</taxon>
        <taxon>Metazoa</taxon>
        <taxon>Ecdysozoa</taxon>
        <taxon>Arthropoda</taxon>
        <taxon>Hexapoda</taxon>
        <taxon>Insecta</taxon>
        <taxon>Pterygota</taxon>
        <taxon>Neoptera</taxon>
        <taxon>Endopterygota</taxon>
        <taxon>Diptera</taxon>
        <taxon>Nematocera</taxon>
        <taxon>Chironomoidea</taxon>
        <taxon>Ceratopogonidae</taxon>
        <taxon>Ceratopogoninae</taxon>
        <taxon>Culicoides</taxon>
        <taxon>Monoculicoides</taxon>
    </lineage>
</organism>